<dbReference type="RefSeq" id="XP_020048103.1">
    <property type="nucleotide sequence ID" value="XM_020191683.1"/>
</dbReference>
<dbReference type="Pfam" id="PF09135">
    <property type="entry name" value="Alb1"/>
    <property type="match status" value="1"/>
</dbReference>
<gene>
    <name evidence="8" type="ORF">ASCRUDRAFT_69531</name>
</gene>
<dbReference type="STRING" id="1344418.A0A1D2VJK4"/>
<evidence type="ECO:0000256" key="7">
    <source>
        <dbReference type="SAM" id="MobiDB-lite"/>
    </source>
</evidence>
<dbReference type="AlphaFoldDB" id="A0A1D2VJK4"/>
<evidence type="ECO:0000256" key="5">
    <source>
        <dbReference type="ARBA" id="ARBA00022517"/>
    </source>
</evidence>
<evidence type="ECO:0000313" key="8">
    <source>
        <dbReference type="EMBL" id="ODV61796.1"/>
    </source>
</evidence>
<evidence type="ECO:0000256" key="4">
    <source>
        <dbReference type="ARBA" id="ARBA00022490"/>
    </source>
</evidence>
<evidence type="ECO:0000313" key="9">
    <source>
        <dbReference type="Proteomes" id="UP000095038"/>
    </source>
</evidence>
<dbReference type="PANTHER" id="PTHR28280:SF1">
    <property type="entry name" value="SHUTTLING PRE-60S FACTOR ECM1"/>
    <property type="match status" value="1"/>
</dbReference>
<evidence type="ECO:0000256" key="6">
    <source>
        <dbReference type="ARBA" id="ARBA00023242"/>
    </source>
</evidence>
<dbReference type="InterPro" id="IPR022784">
    <property type="entry name" value="Ribosome_bgen_Alb1"/>
</dbReference>
<dbReference type="EMBL" id="KV454478">
    <property type="protein sequence ID" value="ODV61796.1"/>
    <property type="molecule type" value="Genomic_DNA"/>
</dbReference>
<dbReference type="GO" id="GO:0030687">
    <property type="term" value="C:preribosome, large subunit precursor"/>
    <property type="evidence" value="ECO:0007669"/>
    <property type="project" value="TreeGrafter"/>
</dbReference>
<protein>
    <submittedName>
        <fullName evidence="8">Uncharacterized protein</fullName>
    </submittedName>
</protein>
<dbReference type="InParanoid" id="A0A1D2VJK4"/>
<comment type="subcellular location">
    <subcellularLocation>
        <location evidence="2">Cytoplasm</location>
    </subcellularLocation>
    <subcellularLocation>
        <location evidence="1">Nucleus</location>
    </subcellularLocation>
</comment>
<name>A0A1D2VJK4_9ASCO</name>
<dbReference type="Proteomes" id="UP000095038">
    <property type="component" value="Unassembled WGS sequence"/>
</dbReference>
<keyword evidence="6" id="KW-0539">Nucleus</keyword>
<accession>A0A1D2VJK4</accession>
<dbReference type="FunCoup" id="A0A1D2VJK4">
    <property type="interactions" value="143"/>
</dbReference>
<evidence type="ECO:0000256" key="3">
    <source>
        <dbReference type="ARBA" id="ARBA00022448"/>
    </source>
</evidence>
<organism evidence="8 9">
    <name type="scientific">Ascoidea rubescens DSM 1968</name>
    <dbReference type="NCBI Taxonomy" id="1344418"/>
    <lineage>
        <taxon>Eukaryota</taxon>
        <taxon>Fungi</taxon>
        <taxon>Dikarya</taxon>
        <taxon>Ascomycota</taxon>
        <taxon>Saccharomycotina</taxon>
        <taxon>Saccharomycetes</taxon>
        <taxon>Ascoideaceae</taxon>
        <taxon>Ascoidea</taxon>
    </lineage>
</organism>
<evidence type="ECO:0000256" key="1">
    <source>
        <dbReference type="ARBA" id="ARBA00004123"/>
    </source>
</evidence>
<feature type="compositionally biased region" description="Basic and acidic residues" evidence="7">
    <location>
        <begin position="12"/>
        <end position="25"/>
    </location>
</feature>
<dbReference type="GO" id="GO:0000055">
    <property type="term" value="P:ribosomal large subunit export from nucleus"/>
    <property type="evidence" value="ECO:0007669"/>
    <property type="project" value="TreeGrafter"/>
</dbReference>
<keyword evidence="5" id="KW-0690">Ribosome biogenesis</keyword>
<dbReference type="OrthoDB" id="4068492at2759"/>
<keyword evidence="3" id="KW-0813">Transport</keyword>
<reference evidence="9" key="1">
    <citation type="submission" date="2016-05" db="EMBL/GenBank/DDBJ databases">
        <title>Comparative genomics of biotechnologically important yeasts.</title>
        <authorList>
            <consortium name="DOE Joint Genome Institute"/>
            <person name="Riley R."/>
            <person name="Haridas S."/>
            <person name="Wolfe K.H."/>
            <person name="Lopes M.R."/>
            <person name="Hittinger C.T."/>
            <person name="Goker M."/>
            <person name="Salamov A."/>
            <person name="Wisecaver J."/>
            <person name="Long T.M."/>
            <person name="Aerts A.L."/>
            <person name="Barry K."/>
            <person name="Choi C."/>
            <person name="Clum A."/>
            <person name="Coughlan A.Y."/>
            <person name="Deshpande S."/>
            <person name="Douglass A.P."/>
            <person name="Hanson S.J."/>
            <person name="Klenk H.-P."/>
            <person name="Labutti K."/>
            <person name="Lapidus A."/>
            <person name="Lindquist E."/>
            <person name="Lipzen A."/>
            <person name="Meier-Kolthoff J.P."/>
            <person name="Ohm R.A."/>
            <person name="Otillar R.P."/>
            <person name="Pangilinan J."/>
            <person name="Peng Y."/>
            <person name="Rokas A."/>
            <person name="Rosa C.A."/>
            <person name="Scheuner C."/>
            <person name="Sibirny A.A."/>
            <person name="Slot J.C."/>
            <person name="Stielow J.B."/>
            <person name="Sun H."/>
            <person name="Kurtzman C.P."/>
            <person name="Blackwell M."/>
            <person name="Grigoriev I.V."/>
            <person name="Jeffries T.W."/>
        </authorList>
    </citation>
    <scope>NUCLEOTIDE SEQUENCE [LARGE SCALE GENOMIC DNA]</scope>
    <source>
        <strain evidence="9">DSM 1968</strain>
    </source>
</reference>
<feature type="region of interest" description="Disordered" evidence="7">
    <location>
        <begin position="158"/>
        <end position="185"/>
    </location>
</feature>
<proteinExistence type="predicted"/>
<dbReference type="PANTHER" id="PTHR28280">
    <property type="entry name" value="SHUTTLING PRE-60S FACTOR ECM1"/>
    <property type="match status" value="1"/>
</dbReference>
<dbReference type="GeneID" id="30965319"/>
<evidence type="ECO:0000256" key="2">
    <source>
        <dbReference type="ARBA" id="ARBA00004496"/>
    </source>
</evidence>
<dbReference type="GO" id="GO:0005737">
    <property type="term" value="C:cytoplasm"/>
    <property type="evidence" value="ECO:0007669"/>
    <property type="project" value="UniProtKB-SubCell"/>
</dbReference>
<dbReference type="InterPro" id="IPR053278">
    <property type="entry name" value="Pre-60S_factor_ECM1"/>
</dbReference>
<sequence length="185" mass="21343">MKKKISKHSRAARREVVQTPEEKNLLNEPRKSTIIDKNKLIMRATIKNEKLLQKKLENKKTSNINYMNNKISKNSCSKRTLKNTRFLKEKIIKSLKLDGKLENKVQKSIKRAKVVQNERKSNWDVINQKIKLDSTNADSKDTKTTLETNTETAEMDVELMGSDEESDADAPKPLNPFDMLQEVEA</sequence>
<keyword evidence="9" id="KW-1185">Reference proteome</keyword>
<keyword evidence="4" id="KW-0963">Cytoplasm</keyword>
<feature type="compositionally biased region" description="Basic residues" evidence="7">
    <location>
        <begin position="1"/>
        <end position="11"/>
    </location>
</feature>
<dbReference type="GO" id="GO:0005730">
    <property type="term" value="C:nucleolus"/>
    <property type="evidence" value="ECO:0007669"/>
    <property type="project" value="TreeGrafter"/>
</dbReference>
<feature type="compositionally biased region" description="Acidic residues" evidence="7">
    <location>
        <begin position="158"/>
        <end position="168"/>
    </location>
</feature>
<feature type="region of interest" description="Disordered" evidence="7">
    <location>
        <begin position="1"/>
        <end position="25"/>
    </location>
</feature>